<dbReference type="EMBL" id="JACHGT010000026">
    <property type="protein sequence ID" value="MBB6039818.1"/>
    <property type="molecule type" value="Genomic_DNA"/>
</dbReference>
<dbReference type="CDD" id="cd08663">
    <property type="entry name" value="DAP_dppA_1"/>
    <property type="match status" value="1"/>
</dbReference>
<sequence>MRVLISADMEGVGGVAHWDDVTIGKPDYERFRRLMTAEVNAVINGVLETEPGASVRVADAHGQFRNILVEDLDPRVTLIRGRPRAMSMMDGVQDGADAVLFVGYHARSGAGPAVLSHTMNGANLDVRVNGRSVGEIGVNAMLAGRIGAPVVFCSGDDAACAEFTDVVPGGIAVEVKRAVGQASAETVHPKVINSRLREGAARAVARRASIAPVAADGPIELEMDVHRPYIVDLAVLIPGVSRVGGRTVRFETDSYEEAYRVMMLVTTVASVPV</sequence>
<feature type="binding site" evidence="2">
    <location>
        <position position="135"/>
    </location>
    <ligand>
        <name>Zn(2+)</name>
        <dbReference type="ChEBI" id="CHEBI:29105"/>
        <label>2</label>
    </ligand>
</feature>
<keyword evidence="3" id="KW-0031">Aminopeptidase</keyword>
<dbReference type="GO" id="GO:0004177">
    <property type="term" value="F:aminopeptidase activity"/>
    <property type="evidence" value="ECO:0007669"/>
    <property type="project" value="UniProtKB-KW"/>
</dbReference>
<protein>
    <submittedName>
        <fullName evidence="3">D-amino peptidase</fullName>
        <ecNumber evidence="3">3.4.11.-</ecNumber>
    </submittedName>
</protein>
<dbReference type="PIRSF" id="PIRSF015853">
    <property type="entry name" value="Pep_DppA"/>
    <property type="match status" value="1"/>
</dbReference>
<dbReference type="Pfam" id="PF04951">
    <property type="entry name" value="Peptidase_M55"/>
    <property type="match status" value="1"/>
</dbReference>
<feature type="binding site" evidence="2">
    <location>
        <position position="105"/>
    </location>
    <ligand>
        <name>Zn(2+)</name>
        <dbReference type="ChEBI" id="CHEBI:29105"/>
        <label>2</label>
    </ligand>
</feature>
<organism evidence="3 4">
    <name type="scientific">Phytomonospora endophytica</name>
    <dbReference type="NCBI Taxonomy" id="714109"/>
    <lineage>
        <taxon>Bacteria</taxon>
        <taxon>Bacillati</taxon>
        <taxon>Actinomycetota</taxon>
        <taxon>Actinomycetes</taxon>
        <taxon>Micromonosporales</taxon>
        <taxon>Micromonosporaceae</taxon>
        <taxon>Phytomonospora</taxon>
    </lineage>
</organism>
<evidence type="ECO:0000313" key="3">
    <source>
        <dbReference type="EMBL" id="MBB6039818.1"/>
    </source>
</evidence>
<dbReference type="AlphaFoldDB" id="A0A841G1L5"/>
<dbReference type="RefSeq" id="WP_184792897.1">
    <property type="nucleotide sequence ID" value="NZ_BONT01000086.1"/>
</dbReference>
<name>A0A841G1L5_9ACTN</name>
<dbReference type="Gene3D" id="3.40.50.10780">
    <property type="entry name" value="Dipeptide transport protein"/>
    <property type="match status" value="1"/>
</dbReference>
<evidence type="ECO:0000256" key="1">
    <source>
        <dbReference type="PIRSR" id="PIRSR015853-1"/>
    </source>
</evidence>
<dbReference type="GO" id="GO:0046872">
    <property type="term" value="F:metal ion binding"/>
    <property type="evidence" value="ECO:0007669"/>
    <property type="project" value="UniProtKB-KW"/>
</dbReference>
<feature type="binding site" evidence="2">
    <location>
        <position position="8"/>
    </location>
    <ligand>
        <name>Zn(2+)</name>
        <dbReference type="ChEBI" id="CHEBI:29105"/>
        <label>1</label>
    </ligand>
</feature>
<feature type="active site" description="Nucleophile" evidence="1">
    <location>
        <position position="117"/>
    </location>
</feature>
<dbReference type="InterPro" id="IPR007035">
    <property type="entry name" value="Peptidase_M55"/>
</dbReference>
<evidence type="ECO:0000313" key="4">
    <source>
        <dbReference type="Proteomes" id="UP000548476"/>
    </source>
</evidence>
<feature type="binding site" evidence="2">
    <location>
        <position position="61"/>
    </location>
    <ligand>
        <name>Zn(2+)</name>
        <dbReference type="ChEBI" id="CHEBI:29105"/>
        <label>2</label>
    </ligand>
</feature>
<keyword evidence="3" id="KW-0645">Protease</keyword>
<keyword evidence="2" id="KW-0479">Metal-binding</keyword>
<dbReference type="SUPFAM" id="SSF63992">
    <property type="entry name" value="Dipeptide transport protein"/>
    <property type="match status" value="1"/>
</dbReference>
<evidence type="ECO:0000256" key="2">
    <source>
        <dbReference type="PIRSR" id="PIRSR015853-2"/>
    </source>
</evidence>
<dbReference type="InterPro" id="IPR027476">
    <property type="entry name" value="DppA_N"/>
</dbReference>
<feature type="binding site" evidence="2">
    <location>
        <position position="10"/>
    </location>
    <ligand>
        <name>Zn(2+)</name>
        <dbReference type="ChEBI" id="CHEBI:29105"/>
        <label>1</label>
    </ligand>
</feature>
<dbReference type="InterPro" id="IPR036177">
    <property type="entry name" value="Peptidase_M55_sf"/>
</dbReference>
<proteinExistence type="predicted"/>
<feature type="binding site" evidence="2">
    <location>
        <position position="8"/>
    </location>
    <ligand>
        <name>Zn(2+)</name>
        <dbReference type="ChEBI" id="CHEBI:29105"/>
        <label>2</label>
    </ligand>
</feature>
<keyword evidence="4" id="KW-1185">Reference proteome</keyword>
<dbReference type="EC" id="3.4.11.-" evidence="3"/>
<keyword evidence="2" id="KW-0862">Zinc</keyword>
<accession>A0A841G1L5</accession>
<dbReference type="Proteomes" id="UP000548476">
    <property type="component" value="Unassembled WGS sequence"/>
</dbReference>
<reference evidence="3 4" key="1">
    <citation type="submission" date="2020-08" db="EMBL/GenBank/DDBJ databases">
        <title>Genomic Encyclopedia of Type Strains, Phase IV (KMG-IV): sequencing the most valuable type-strain genomes for metagenomic binning, comparative biology and taxonomic classification.</title>
        <authorList>
            <person name="Goeker M."/>
        </authorList>
    </citation>
    <scope>NUCLEOTIDE SEQUENCE [LARGE SCALE GENOMIC DNA]</scope>
    <source>
        <strain evidence="3 4">YIM 65646</strain>
    </source>
</reference>
<dbReference type="Gene3D" id="3.30.1360.130">
    <property type="entry name" value="Dipeptide transport protein"/>
    <property type="match status" value="1"/>
</dbReference>
<gene>
    <name evidence="3" type="ORF">HNR73_007717</name>
</gene>
<comment type="caution">
    <text evidence="3">The sequence shown here is derived from an EMBL/GenBank/DDBJ whole genome shotgun (WGS) entry which is preliminary data.</text>
</comment>
<keyword evidence="3" id="KW-0378">Hydrolase</keyword>